<name>A0AAN1EXH4_LACCA</name>
<reference evidence="1 2" key="1">
    <citation type="journal article" date="2017" name="Front. Immunol.">
        <title>Complete Genome Sequence of Lactobacillus casei LC5, a Potential Probiotics for Atopic Dermatitis.</title>
        <authorList>
            <person name="Kang J."/>
            <person name="Chung W.H."/>
            <person name="Lim T.J."/>
            <person name="Whon T.W."/>
            <person name="Lim S."/>
            <person name="Nam Y.D."/>
        </authorList>
    </citation>
    <scope>NUCLEOTIDE SEQUENCE [LARGE SCALE GENOMIC DNA]</scope>
    <source>
        <strain evidence="1 2">LC5</strain>
    </source>
</reference>
<organism evidence="1 2">
    <name type="scientific">Lacticaseibacillus casei</name>
    <name type="common">Lactobacillus casei</name>
    <dbReference type="NCBI Taxonomy" id="1582"/>
    <lineage>
        <taxon>Bacteria</taxon>
        <taxon>Bacillati</taxon>
        <taxon>Bacillota</taxon>
        <taxon>Bacilli</taxon>
        <taxon>Lactobacillales</taxon>
        <taxon>Lactobacillaceae</taxon>
        <taxon>Lacticaseibacillus</taxon>
    </lineage>
</organism>
<accession>A0AAN1EXH4</accession>
<dbReference type="EMBL" id="CP017065">
    <property type="protein sequence ID" value="ARY90254.1"/>
    <property type="molecule type" value="Genomic_DNA"/>
</dbReference>
<proteinExistence type="predicted"/>
<dbReference type="Proteomes" id="UP000195609">
    <property type="component" value="Chromosome"/>
</dbReference>
<gene>
    <name evidence="1" type="ORF">BGL52_00170</name>
</gene>
<evidence type="ECO:0000313" key="2">
    <source>
        <dbReference type="Proteomes" id="UP000195609"/>
    </source>
</evidence>
<sequence>MNFKRRNKFVFTKIFHAVPNYAISGQMGLERGGHDFEPAKYAVSKLGLIVGGKPPTMISQLSPIWPTIAPPWHWILTILTNHSLENKKRTIHSPLFNNFEL</sequence>
<evidence type="ECO:0000313" key="1">
    <source>
        <dbReference type="EMBL" id="ARY90254.1"/>
    </source>
</evidence>
<protein>
    <submittedName>
        <fullName evidence="1">Uncharacterized protein</fullName>
    </submittedName>
</protein>
<dbReference type="AlphaFoldDB" id="A0AAN1EXH4"/>